<evidence type="ECO:0000313" key="14">
    <source>
        <dbReference type="Proteomes" id="UP001642360"/>
    </source>
</evidence>
<dbReference type="PANTHER" id="PTHR19321:SF41">
    <property type="entry name" value="FASCETTO-RELATED"/>
    <property type="match status" value="1"/>
</dbReference>
<keyword evidence="8" id="KW-0479">Metal-binding</keyword>
<dbReference type="GO" id="GO:0051539">
    <property type="term" value="F:4 iron, 4 sulfur cluster binding"/>
    <property type="evidence" value="ECO:0007669"/>
    <property type="project" value="UniProtKB-KW"/>
</dbReference>
<feature type="domain" description="DNA primase large subunit C-terminal" evidence="12">
    <location>
        <begin position="75"/>
        <end position="124"/>
    </location>
</feature>
<dbReference type="PANTHER" id="PTHR19321">
    <property type="entry name" value="PROTEIN REGULATOR OF CYTOKINESIS 1 PRC1-RELATED"/>
    <property type="match status" value="1"/>
</dbReference>
<evidence type="ECO:0000256" key="3">
    <source>
        <dbReference type="ARBA" id="ARBA00006187"/>
    </source>
</evidence>
<organism evidence="13 14">
    <name type="scientific">Ilex paraguariensis</name>
    <name type="common">yerba mate</name>
    <dbReference type="NCBI Taxonomy" id="185542"/>
    <lineage>
        <taxon>Eukaryota</taxon>
        <taxon>Viridiplantae</taxon>
        <taxon>Streptophyta</taxon>
        <taxon>Embryophyta</taxon>
        <taxon>Tracheophyta</taxon>
        <taxon>Spermatophyta</taxon>
        <taxon>Magnoliopsida</taxon>
        <taxon>eudicotyledons</taxon>
        <taxon>Gunneridae</taxon>
        <taxon>Pentapetalae</taxon>
        <taxon>asterids</taxon>
        <taxon>campanulids</taxon>
        <taxon>Aquifoliales</taxon>
        <taxon>Aquifoliaceae</taxon>
        <taxon>Ilex</taxon>
    </lineage>
</organism>
<evidence type="ECO:0000259" key="12">
    <source>
        <dbReference type="Pfam" id="PF04104"/>
    </source>
</evidence>
<dbReference type="Gene3D" id="1.20.58.1520">
    <property type="match status" value="1"/>
</dbReference>
<dbReference type="Pfam" id="PF04104">
    <property type="entry name" value="DNA_primase_lrg"/>
    <property type="match status" value="1"/>
</dbReference>
<keyword evidence="5" id="KW-0639">Primosome</keyword>
<evidence type="ECO:0000256" key="4">
    <source>
        <dbReference type="ARBA" id="ARBA00022485"/>
    </source>
</evidence>
<keyword evidence="10" id="KW-0411">Iron-sulfur</keyword>
<keyword evidence="11" id="KW-0206">Cytoskeleton</keyword>
<name>A0ABC8RNV3_9AQUA</name>
<keyword evidence="4" id="KW-0004">4Fe-4S</keyword>
<accession>A0ABC8RNV3</accession>
<evidence type="ECO:0000256" key="5">
    <source>
        <dbReference type="ARBA" id="ARBA00022515"/>
    </source>
</evidence>
<keyword evidence="9" id="KW-0408">Iron</keyword>
<evidence type="ECO:0000256" key="2">
    <source>
        <dbReference type="ARBA" id="ARBA00004245"/>
    </source>
</evidence>
<comment type="caution">
    <text evidence="13">The sequence shown here is derived from an EMBL/GenBank/DDBJ whole genome shotgun (WGS) entry which is preliminary data.</text>
</comment>
<dbReference type="GO" id="GO:0046872">
    <property type="term" value="F:metal ion binding"/>
    <property type="evidence" value="ECO:0007669"/>
    <property type="project" value="UniProtKB-KW"/>
</dbReference>
<reference evidence="13 14" key="1">
    <citation type="submission" date="2024-02" db="EMBL/GenBank/DDBJ databases">
        <authorList>
            <person name="Vignale AGUSTIN F."/>
            <person name="Sosa J E."/>
            <person name="Modenutti C."/>
        </authorList>
    </citation>
    <scope>NUCLEOTIDE SEQUENCE [LARGE SCALE GENOMIC DNA]</scope>
</reference>
<dbReference type="Proteomes" id="UP001642360">
    <property type="component" value="Unassembled WGS sequence"/>
</dbReference>
<evidence type="ECO:0000256" key="8">
    <source>
        <dbReference type="ARBA" id="ARBA00022723"/>
    </source>
</evidence>
<keyword evidence="6" id="KW-0493">Microtubule</keyword>
<keyword evidence="14" id="KW-1185">Reference proteome</keyword>
<keyword evidence="7" id="KW-0235">DNA replication</keyword>
<dbReference type="GO" id="GO:0005874">
    <property type="term" value="C:microtubule"/>
    <property type="evidence" value="ECO:0007669"/>
    <property type="project" value="UniProtKB-KW"/>
</dbReference>
<evidence type="ECO:0000256" key="9">
    <source>
        <dbReference type="ARBA" id="ARBA00023004"/>
    </source>
</evidence>
<dbReference type="AlphaFoldDB" id="A0ABC8RNV3"/>
<dbReference type="EMBL" id="CAUOFW020001391">
    <property type="protein sequence ID" value="CAK9144328.1"/>
    <property type="molecule type" value="Genomic_DNA"/>
</dbReference>
<proteinExistence type="inferred from homology"/>
<protein>
    <recommendedName>
        <fullName evidence="12">DNA primase large subunit C-terminal domain-containing protein</fullName>
    </recommendedName>
</protein>
<evidence type="ECO:0000256" key="7">
    <source>
        <dbReference type="ARBA" id="ARBA00022705"/>
    </source>
</evidence>
<evidence type="ECO:0000256" key="10">
    <source>
        <dbReference type="ARBA" id="ARBA00023014"/>
    </source>
</evidence>
<comment type="cofactor">
    <cofactor evidence="1">
        <name>[4Fe-4S] cluster</name>
        <dbReference type="ChEBI" id="CHEBI:49883"/>
    </cofactor>
</comment>
<comment type="subcellular location">
    <subcellularLocation>
        <location evidence="2">Cytoplasm</location>
        <location evidence="2">Cytoskeleton</location>
    </subcellularLocation>
</comment>
<keyword evidence="11" id="KW-0963">Cytoplasm</keyword>
<sequence length="126" mass="14557">MAVIDPTNVQPSELLVDMDNQTLKAKEKALSRKEILDKMEKLLSACEEESWPEDNRASYLCFLNMYHNPHALMKQDENKYNVSSGAHLNLQWAKKDYTPYSCQKIISSTPSVGDHHGCPYRHFRSR</sequence>
<dbReference type="InterPro" id="IPR058560">
    <property type="entry name" value="DNA_primase_C"/>
</dbReference>
<dbReference type="GO" id="GO:0006269">
    <property type="term" value="P:DNA replication, synthesis of primer"/>
    <property type="evidence" value="ECO:0007669"/>
    <property type="project" value="UniProtKB-KW"/>
</dbReference>
<gene>
    <name evidence="13" type="ORF">ILEXP_LOCUS12081</name>
</gene>
<evidence type="ECO:0000256" key="6">
    <source>
        <dbReference type="ARBA" id="ARBA00022701"/>
    </source>
</evidence>
<dbReference type="InterPro" id="IPR007145">
    <property type="entry name" value="MAP65_Ase1_PRC1"/>
</dbReference>
<evidence type="ECO:0000256" key="11">
    <source>
        <dbReference type="ARBA" id="ARBA00023212"/>
    </source>
</evidence>
<evidence type="ECO:0000256" key="1">
    <source>
        <dbReference type="ARBA" id="ARBA00001966"/>
    </source>
</evidence>
<evidence type="ECO:0000313" key="13">
    <source>
        <dbReference type="EMBL" id="CAK9144328.1"/>
    </source>
</evidence>
<comment type="similarity">
    <text evidence="3">Belongs to the MAP65/ASE1 family.</text>
</comment>